<dbReference type="Proteomes" id="UP001055879">
    <property type="component" value="Linkage Group LG06"/>
</dbReference>
<organism evidence="1 2">
    <name type="scientific">Arctium lappa</name>
    <name type="common">Greater burdock</name>
    <name type="synonym">Lappa major</name>
    <dbReference type="NCBI Taxonomy" id="4217"/>
    <lineage>
        <taxon>Eukaryota</taxon>
        <taxon>Viridiplantae</taxon>
        <taxon>Streptophyta</taxon>
        <taxon>Embryophyta</taxon>
        <taxon>Tracheophyta</taxon>
        <taxon>Spermatophyta</taxon>
        <taxon>Magnoliopsida</taxon>
        <taxon>eudicotyledons</taxon>
        <taxon>Gunneridae</taxon>
        <taxon>Pentapetalae</taxon>
        <taxon>asterids</taxon>
        <taxon>campanulids</taxon>
        <taxon>Asterales</taxon>
        <taxon>Asteraceae</taxon>
        <taxon>Carduoideae</taxon>
        <taxon>Cardueae</taxon>
        <taxon>Arctiinae</taxon>
        <taxon>Arctium</taxon>
    </lineage>
</organism>
<evidence type="ECO:0000313" key="1">
    <source>
        <dbReference type="EMBL" id="KAI3718804.1"/>
    </source>
</evidence>
<proteinExistence type="predicted"/>
<comment type="caution">
    <text evidence="1">The sequence shown here is derived from an EMBL/GenBank/DDBJ whole genome shotgun (WGS) entry which is preliminary data.</text>
</comment>
<accession>A0ACB9B8U6</accession>
<gene>
    <name evidence="1" type="ORF">L6452_19688</name>
</gene>
<name>A0ACB9B8U6_ARCLA</name>
<sequence length="252" mass="29396">MRTPISDIKTGLKKGSWSLDEDQMLISYISRYGIWNWAQMPRFAGLSRSGKSCRLRWMNYLKPNIKRGNFSKEEEEIIFHSHLLLGNRWAAIASRLPGRTDNEVKNHWHAHLKKRLTDHNMVPKTTKKNDKNASMTFKPDNVEKIQQPANHNYNIFESCSTFEDDIFSSSSSTTTSKDHHQIDYTADYFDLGSPGTVDDLQFFWQQLGPFENLELENNHLDMLSNPIFQDSYDNLNSPCSIYKSDYDIIQRF</sequence>
<protein>
    <submittedName>
        <fullName evidence="1">Uncharacterized protein</fullName>
    </submittedName>
</protein>
<keyword evidence="2" id="KW-1185">Reference proteome</keyword>
<reference evidence="2" key="1">
    <citation type="journal article" date="2022" name="Mol. Ecol. Resour.">
        <title>The genomes of chicory, endive, great burdock and yacon provide insights into Asteraceae palaeo-polyploidization history and plant inulin production.</title>
        <authorList>
            <person name="Fan W."/>
            <person name="Wang S."/>
            <person name="Wang H."/>
            <person name="Wang A."/>
            <person name="Jiang F."/>
            <person name="Liu H."/>
            <person name="Zhao H."/>
            <person name="Xu D."/>
            <person name="Zhang Y."/>
        </authorList>
    </citation>
    <scope>NUCLEOTIDE SEQUENCE [LARGE SCALE GENOMIC DNA]</scope>
    <source>
        <strain evidence="2">cv. Niubang</strain>
    </source>
</reference>
<evidence type="ECO:0000313" key="2">
    <source>
        <dbReference type="Proteomes" id="UP001055879"/>
    </source>
</evidence>
<reference evidence="1 2" key="2">
    <citation type="journal article" date="2022" name="Mol. Ecol. Resour.">
        <title>The genomes of chicory, endive, great burdock and yacon provide insights into Asteraceae paleo-polyploidization history and plant inulin production.</title>
        <authorList>
            <person name="Fan W."/>
            <person name="Wang S."/>
            <person name="Wang H."/>
            <person name="Wang A."/>
            <person name="Jiang F."/>
            <person name="Liu H."/>
            <person name="Zhao H."/>
            <person name="Xu D."/>
            <person name="Zhang Y."/>
        </authorList>
    </citation>
    <scope>NUCLEOTIDE SEQUENCE [LARGE SCALE GENOMIC DNA]</scope>
    <source>
        <strain evidence="2">cv. Niubang</strain>
    </source>
</reference>
<dbReference type="EMBL" id="CM042052">
    <property type="protein sequence ID" value="KAI3718804.1"/>
    <property type="molecule type" value="Genomic_DNA"/>
</dbReference>